<organism evidence="2 3">
    <name type="scientific">Occultella glacieicola</name>
    <dbReference type="NCBI Taxonomy" id="2518684"/>
    <lineage>
        <taxon>Bacteria</taxon>
        <taxon>Bacillati</taxon>
        <taxon>Actinomycetota</taxon>
        <taxon>Actinomycetes</taxon>
        <taxon>Micrococcales</taxon>
        <taxon>Ruaniaceae</taxon>
        <taxon>Occultella</taxon>
    </lineage>
</organism>
<comment type="caution">
    <text evidence="2">The sequence shown here is derived from an EMBL/GenBank/DDBJ whole genome shotgun (WGS) entry which is preliminary data.</text>
</comment>
<dbReference type="EMBL" id="SMNA01000007">
    <property type="protein sequence ID" value="TDE91548.1"/>
    <property type="molecule type" value="Genomic_DNA"/>
</dbReference>
<evidence type="ECO:0000313" key="3">
    <source>
        <dbReference type="Proteomes" id="UP000504882"/>
    </source>
</evidence>
<name>A0ABY2E463_9MICO</name>
<sequence>MVISLSPALRRAFAMVAVLAVVTVQAGCATEEGGTTGDLSRAAEAAASAASTGRLALDAYLDGAVTAAVADTVLSEMIDASQDAEVAAATRVVEDPEDAQPRRQALVLIRAGTDALVDARAWVGLTTGSDPVALVSALSDSAADLSAFADEWEPQG</sequence>
<keyword evidence="3" id="KW-1185">Reference proteome</keyword>
<proteinExistence type="predicted"/>
<evidence type="ECO:0000313" key="2">
    <source>
        <dbReference type="EMBL" id="TDE91548.1"/>
    </source>
</evidence>
<keyword evidence="1" id="KW-0732">Signal</keyword>
<gene>
    <name evidence="2" type="ORF">EXU48_15490</name>
</gene>
<dbReference type="RefSeq" id="WP_133108582.1">
    <property type="nucleotide sequence ID" value="NZ_SMNA01000007.1"/>
</dbReference>
<dbReference type="Proteomes" id="UP000504882">
    <property type="component" value="Unassembled WGS sequence"/>
</dbReference>
<evidence type="ECO:0000256" key="1">
    <source>
        <dbReference type="SAM" id="SignalP"/>
    </source>
</evidence>
<feature type="signal peptide" evidence="1">
    <location>
        <begin position="1"/>
        <end position="26"/>
    </location>
</feature>
<accession>A0ABY2E463</accession>
<evidence type="ECO:0008006" key="4">
    <source>
        <dbReference type="Google" id="ProtNLM"/>
    </source>
</evidence>
<reference evidence="2 3" key="1">
    <citation type="submission" date="2019-03" db="EMBL/GenBank/DDBJ databases">
        <title>Genomic features of bacteria from cold environments.</title>
        <authorList>
            <person name="Shen L."/>
        </authorList>
    </citation>
    <scope>NUCLEOTIDE SEQUENCE [LARGE SCALE GENOMIC DNA]</scope>
    <source>
        <strain evidence="3">T3246-1</strain>
    </source>
</reference>
<feature type="chain" id="PRO_5045070376" description="DUF4439 domain-containing protein" evidence="1">
    <location>
        <begin position="27"/>
        <end position="156"/>
    </location>
</feature>
<protein>
    <recommendedName>
        <fullName evidence="4">DUF4439 domain-containing protein</fullName>
    </recommendedName>
</protein>